<evidence type="ECO:0000256" key="1">
    <source>
        <dbReference type="PIRSR" id="PIRSR613078-1"/>
    </source>
</evidence>
<dbReference type="RefSeq" id="WP_204469338.1">
    <property type="nucleotide sequence ID" value="NZ_JACLYU010000013.1"/>
</dbReference>
<gene>
    <name evidence="5" type="ORF">H7U32_07110</name>
</gene>
<accession>A0A939BA88</accession>
<feature type="binding site" evidence="2">
    <location>
        <begin position="34"/>
        <end position="35"/>
    </location>
    <ligand>
        <name>substrate</name>
    </ligand>
</feature>
<dbReference type="Pfam" id="PF00300">
    <property type="entry name" value="His_Phos_1"/>
    <property type="match status" value="1"/>
</dbReference>
<dbReference type="Proteomes" id="UP000718821">
    <property type="component" value="Unassembled WGS sequence"/>
</dbReference>
<dbReference type="PIRSF" id="PIRSF000709">
    <property type="entry name" value="6PFK_2-Ptase"/>
    <property type="match status" value="1"/>
</dbReference>
<name>A0A939BA88_9BIFI</name>
<dbReference type="InterPro" id="IPR029033">
    <property type="entry name" value="His_PPase_superfam"/>
</dbReference>
<organism evidence="5 6">
    <name type="scientific">Bifidobacterium pullorum subsp. saeculare</name>
    <dbReference type="NCBI Taxonomy" id="78257"/>
    <lineage>
        <taxon>Bacteria</taxon>
        <taxon>Bacillati</taxon>
        <taxon>Actinomycetota</taxon>
        <taxon>Actinomycetes</taxon>
        <taxon>Bifidobacteriales</taxon>
        <taxon>Bifidobacteriaceae</taxon>
        <taxon>Bifidobacterium</taxon>
    </lineage>
</organism>
<proteinExistence type="predicted"/>
<feature type="compositionally biased region" description="Polar residues" evidence="4">
    <location>
        <begin position="25"/>
        <end position="34"/>
    </location>
</feature>
<evidence type="ECO:0000256" key="3">
    <source>
        <dbReference type="PIRSR" id="PIRSR613078-3"/>
    </source>
</evidence>
<dbReference type="AlphaFoldDB" id="A0A939BA88"/>
<feature type="active site" description="Proton donor/acceptor" evidence="1">
    <location>
        <position position="97"/>
    </location>
</feature>
<feature type="binding site" evidence="2">
    <location>
        <begin position="97"/>
        <end position="100"/>
    </location>
    <ligand>
        <name>substrate</name>
    </ligand>
</feature>
<reference evidence="5" key="1">
    <citation type="submission" date="2020-08" db="EMBL/GenBank/DDBJ databases">
        <authorList>
            <person name="Cejkova D."/>
            <person name="Kubasova T."/>
            <person name="Jahodarova E."/>
            <person name="Rychlik I."/>
        </authorList>
    </citation>
    <scope>NUCLEOTIDE SEQUENCE</scope>
    <source>
        <strain evidence="5">An836</strain>
    </source>
</reference>
<dbReference type="InterPro" id="IPR050275">
    <property type="entry name" value="PGM_Phosphatase"/>
</dbReference>
<sequence>MTETKTYRDGAVAPGRLVLLRHGQTAWSESGQHTGRTDIPLTGEGERQAEAAGDRLRAAYPGGFDAAHVFVSPLRRAQQTADLAGFPDHRTVADLAEWDYGRAEGRTRGTVKQASGFDWELWQDGPRSLPEHLEGDWTETLPSGEQVPVHAGAGESVEDVAARARRVIALVDPLLDAGEDVLLVAHAHVLRILTSQWLDLEPRFGRLLRLDTARYSVLGRYKGDNVIVHWNL</sequence>
<dbReference type="Gene3D" id="3.40.50.1240">
    <property type="entry name" value="Phosphoglycerate mutase-like"/>
    <property type="match status" value="1"/>
</dbReference>
<evidence type="ECO:0000256" key="2">
    <source>
        <dbReference type="PIRSR" id="PIRSR613078-2"/>
    </source>
</evidence>
<evidence type="ECO:0000313" key="5">
    <source>
        <dbReference type="EMBL" id="MBM6700070.1"/>
    </source>
</evidence>
<dbReference type="InterPro" id="IPR013078">
    <property type="entry name" value="His_Pase_superF_clade-1"/>
</dbReference>
<feature type="region of interest" description="Disordered" evidence="4">
    <location>
        <begin position="24"/>
        <end position="43"/>
    </location>
</feature>
<evidence type="ECO:0000313" key="6">
    <source>
        <dbReference type="Proteomes" id="UP000718821"/>
    </source>
</evidence>
<feature type="binding site" evidence="2">
    <location>
        <position position="76"/>
    </location>
    <ligand>
        <name>substrate</name>
    </ligand>
</feature>
<feature type="site" description="Transition state stabilizer" evidence="3">
    <location>
        <position position="186"/>
    </location>
</feature>
<dbReference type="GO" id="GO:0070297">
    <property type="term" value="P:regulation of phosphorelay signal transduction system"/>
    <property type="evidence" value="ECO:0007669"/>
    <property type="project" value="TreeGrafter"/>
</dbReference>
<protein>
    <submittedName>
        <fullName evidence="5">Histidine phosphatase family protein</fullName>
    </submittedName>
</protein>
<dbReference type="SUPFAM" id="SSF53254">
    <property type="entry name" value="Phosphoglycerate mutase-like"/>
    <property type="match status" value="1"/>
</dbReference>
<reference evidence="5" key="2">
    <citation type="journal article" date="2021" name="Sci. Rep.">
        <title>The distribution of antibiotic resistance genes in chicken gut microbiota commensals.</title>
        <authorList>
            <person name="Juricova H."/>
            <person name="Matiasovicova J."/>
            <person name="Kubasova T."/>
            <person name="Cejkova D."/>
            <person name="Rychlik I."/>
        </authorList>
    </citation>
    <scope>NUCLEOTIDE SEQUENCE</scope>
    <source>
        <strain evidence="5">An836</strain>
    </source>
</reference>
<dbReference type="PANTHER" id="PTHR48100:SF15">
    <property type="entry name" value="SEDOHEPTULOSE 1,7-BISPHOSPHATASE"/>
    <property type="match status" value="1"/>
</dbReference>
<dbReference type="EMBL" id="JACLYU010000013">
    <property type="protein sequence ID" value="MBM6700070.1"/>
    <property type="molecule type" value="Genomic_DNA"/>
</dbReference>
<dbReference type="SMART" id="SM00855">
    <property type="entry name" value="PGAM"/>
    <property type="match status" value="1"/>
</dbReference>
<keyword evidence="6" id="KW-1185">Reference proteome</keyword>
<dbReference type="GO" id="GO:0101006">
    <property type="term" value="F:protein histidine phosphatase activity"/>
    <property type="evidence" value="ECO:0007669"/>
    <property type="project" value="TreeGrafter"/>
</dbReference>
<comment type="caution">
    <text evidence="5">The sequence shown here is derived from an EMBL/GenBank/DDBJ whole genome shotgun (WGS) entry which is preliminary data.</text>
</comment>
<feature type="active site" description="Tele-phosphohistidine intermediate" evidence="1">
    <location>
        <position position="22"/>
    </location>
</feature>
<dbReference type="CDD" id="cd07067">
    <property type="entry name" value="HP_PGM_like"/>
    <property type="match status" value="1"/>
</dbReference>
<dbReference type="PANTHER" id="PTHR48100">
    <property type="entry name" value="BROAD-SPECIFICITY PHOSPHATASE YOR283W-RELATED"/>
    <property type="match status" value="1"/>
</dbReference>
<evidence type="ECO:0000256" key="4">
    <source>
        <dbReference type="SAM" id="MobiDB-lite"/>
    </source>
</evidence>